<dbReference type="Gene3D" id="1.10.530.40">
    <property type="match status" value="1"/>
</dbReference>
<name>A0A074MAC8_ERYLO</name>
<dbReference type="STRING" id="1044.EH31_09805"/>
<comment type="caution">
    <text evidence="9">The sequence shown here is derived from an EMBL/GenBank/DDBJ whole genome shotgun (WGS) entry which is preliminary data.</text>
</comment>
<dbReference type="InterPro" id="IPR023346">
    <property type="entry name" value="Lysozyme-like_dom_sf"/>
</dbReference>
<dbReference type="CDD" id="cd00737">
    <property type="entry name" value="lyz_endolysin_autolysin"/>
    <property type="match status" value="1"/>
</dbReference>
<dbReference type="Pfam" id="PF00959">
    <property type="entry name" value="Phage_lysozyme"/>
    <property type="match status" value="1"/>
</dbReference>
<comment type="catalytic activity">
    <reaction evidence="1 7">
        <text>Hydrolysis of (1-&gt;4)-beta-linkages between N-acetylmuramic acid and N-acetyl-D-glucosamine residues in a peptidoglycan and between N-acetyl-D-glucosamine residues in chitodextrins.</text>
        <dbReference type="EC" id="3.2.1.17"/>
    </reaction>
</comment>
<dbReference type="InterPro" id="IPR033907">
    <property type="entry name" value="Endolysin_autolysin"/>
</dbReference>
<dbReference type="EC" id="3.2.1.17" evidence="7"/>
<dbReference type="InterPro" id="IPR023347">
    <property type="entry name" value="Lysozyme_dom_sf"/>
</dbReference>
<evidence type="ECO:0000256" key="1">
    <source>
        <dbReference type="ARBA" id="ARBA00000632"/>
    </source>
</evidence>
<evidence type="ECO:0000256" key="8">
    <source>
        <dbReference type="SAM" id="MobiDB-lite"/>
    </source>
</evidence>
<gene>
    <name evidence="9" type="ORF">EH31_09805</name>
</gene>
<dbReference type="AlphaFoldDB" id="A0A074MAC8"/>
<dbReference type="GO" id="GO:0031640">
    <property type="term" value="P:killing of cells of another organism"/>
    <property type="evidence" value="ECO:0007669"/>
    <property type="project" value="UniProtKB-KW"/>
</dbReference>
<dbReference type="GO" id="GO:0003796">
    <property type="term" value="F:lysozyme activity"/>
    <property type="evidence" value="ECO:0007669"/>
    <property type="project" value="UniProtKB-EC"/>
</dbReference>
<comment type="similarity">
    <text evidence="7">Belongs to the glycosyl hydrolase 24 family.</text>
</comment>
<dbReference type="PANTHER" id="PTHR38107">
    <property type="match status" value="1"/>
</dbReference>
<feature type="region of interest" description="Disordered" evidence="8">
    <location>
        <begin position="39"/>
        <end position="58"/>
    </location>
</feature>
<evidence type="ECO:0000256" key="2">
    <source>
        <dbReference type="ARBA" id="ARBA00022529"/>
    </source>
</evidence>
<dbReference type="eggNOG" id="COG3772">
    <property type="taxonomic scope" value="Bacteria"/>
</dbReference>
<evidence type="ECO:0000256" key="3">
    <source>
        <dbReference type="ARBA" id="ARBA00022638"/>
    </source>
</evidence>
<dbReference type="InterPro" id="IPR034690">
    <property type="entry name" value="Endolysin_T4_type"/>
</dbReference>
<dbReference type="HAMAP" id="MF_04110">
    <property type="entry name" value="ENDOLYSIN_T4"/>
    <property type="match status" value="1"/>
</dbReference>
<evidence type="ECO:0000256" key="4">
    <source>
        <dbReference type="ARBA" id="ARBA00022801"/>
    </source>
</evidence>
<keyword evidence="5" id="KW-1035">Host cytoplasm</keyword>
<keyword evidence="3 7" id="KW-0081">Bacteriolytic enzyme</keyword>
<organism evidence="9 10">
    <name type="scientific">Erythrobacter longus</name>
    <dbReference type="NCBI Taxonomy" id="1044"/>
    <lineage>
        <taxon>Bacteria</taxon>
        <taxon>Pseudomonadati</taxon>
        <taxon>Pseudomonadota</taxon>
        <taxon>Alphaproteobacteria</taxon>
        <taxon>Sphingomonadales</taxon>
        <taxon>Erythrobacteraceae</taxon>
        <taxon>Erythrobacter/Porphyrobacter group</taxon>
        <taxon>Erythrobacter</taxon>
    </lineage>
</organism>
<dbReference type="GO" id="GO:0016998">
    <property type="term" value="P:cell wall macromolecule catabolic process"/>
    <property type="evidence" value="ECO:0007669"/>
    <property type="project" value="InterPro"/>
</dbReference>
<dbReference type="RefSeq" id="WP_034959826.1">
    <property type="nucleotide sequence ID" value="NZ_JMIW01000003.1"/>
</dbReference>
<protein>
    <recommendedName>
        <fullName evidence="7">Lysozyme</fullName>
        <ecNumber evidence="7">3.2.1.17</ecNumber>
    </recommendedName>
</protein>
<evidence type="ECO:0000313" key="10">
    <source>
        <dbReference type="Proteomes" id="UP000027647"/>
    </source>
</evidence>
<dbReference type="OrthoDB" id="5327667at2"/>
<accession>A0A074MAC8</accession>
<keyword evidence="4 7" id="KW-0378">Hydrolase</keyword>
<keyword evidence="2 7" id="KW-0929">Antimicrobial</keyword>
<evidence type="ECO:0000256" key="6">
    <source>
        <dbReference type="ARBA" id="ARBA00023295"/>
    </source>
</evidence>
<dbReference type="InterPro" id="IPR051018">
    <property type="entry name" value="Bacteriophage_GH24"/>
</dbReference>
<dbReference type="Proteomes" id="UP000027647">
    <property type="component" value="Unassembled WGS sequence"/>
</dbReference>
<evidence type="ECO:0000256" key="7">
    <source>
        <dbReference type="RuleBase" id="RU003788"/>
    </source>
</evidence>
<evidence type="ECO:0000313" key="9">
    <source>
        <dbReference type="EMBL" id="KEO90374.1"/>
    </source>
</evidence>
<dbReference type="PANTHER" id="PTHR38107:SF3">
    <property type="entry name" value="LYSOZYME RRRD-RELATED"/>
    <property type="match status" value="1"/>
</dbReference>
<proteinExistence type="inferred from homology"/>
<dbReference type="EMBL" id="JMIW01000003">
    <property type="protein sequence ID" value="KEO90374.1"/>
    <property type="molecule type" value="Genomic_DNA"/>
</dbReference>
<keyword evidence="6 7" id="KW-0326">Glycosidase</keyword>
<reference evidence="9 10" key="1">
    <citation type="submission" date="2014-04" db="EMBL/GenBank/DDBJ databases">
        <title>A comprehensive comparison of genomes of Erythrobacter spp. strains.</title>
        <authorList>
            <person name="Zheng Q."/>
        </authorList>
    </citation>
    <scope>NUCLEOTIDE SEQUENCE [LARGE SCALE GENOMIC DNA]</scope>
    <source>
        <strain evidence="9 10">DSM 6997</strain>
    </source>
</reference>
<dbReference type="SUPFAM" id="SSF53955">
    <property type="entry name" value="Lysozyme-like"/>
    <property type="match status" value="1"/>
</dbReference>
<dbReference type="InterPro" id="IPR002196">
    <property type="entry name" value="Glyco_hydro_24"/>
</dbReference>
<evidence type="ECO:0000256" key="5">
    <source>
        <dbReference type="ARBA" id="ARBA00023200"/>
    </source>
</evidence>
<dbReference type="GO" id="GO:0009253">
    <property type="term" value="P:peptidoglycan catabolic process"/>
    <property type="evidence" value="ECO:0007669"/>
    <property type="project" value="InterPro"/>
</dbReference>
<sequence>MSDVSPRPAQRKPVFDLVRQLLGRKFRQSEVDRLDDALDASLSGSSKPSQSAKRTIGPRGTELIKRFEGCARLRRDGMVEAYPDPGTGAEPWTIGWGATGKGFETDEPIGPGTLWTQAQCDARLASDLIIYAKDVARAIGDTPTTQSQFDAMVSFHYNTGAIHKATLTRKHKEGDFAGAAAEFARWNKAGGRVLKGLVNRRREEARLYNEG</sequence>
<keyword evidence="10" id="KW-1185">Reference proteome</keyword>
<dbReference type="GO" id="GO:0042742">
    <property type="term" value="P:defense response to bacterium"/>
    <property type="evidence" value="ECO:0007669"/>
    <property type="project" value="UniProtKB-KW"/>
</dbReference>